<comment type="subcellular location">
    <subcellularLocation>
        <location evidence="1">Secreted</location>
    </subcellularLocation>
</comment>
<keyword evidence="3" id="KW-0053">Apoptosis</keyword>
<evidence type="ECO:0000313" key="14">
    <source>
        <dbReference type="Proteomes" id="UP000314986"/>
    </source>
</evidence>
<dbReference type="AlphaFoldDB" id="A0A4W3H4S4"/>
<reference evidence="14" key="1">
    <citation type="journal article" date="2006" name="Science">
        <title>Ancient noncoding elements conserved in the human genome.</title>
        <authorList>
            <person name="Venkatesh B."/>
            <person name="Kirkness E.F."/>
            <person name="Loh Y.H."/>
            <person name="Halpern A.L."/>
            <person name="Lee A.P."/>
            <person name="Johnson J."/>
            <person name="Dandona N."/>
            <person name="Viswanathan L.D."/>
            <person name="Tay A."/>
            <person name="Venter J.C."/>
            <person name="Strausberg R.L."/>
            <person name="Brenner S."/>
        </authorList>
    </citation>
    <scope>NUCLEOTIDE SEQUENCE [LARGE SCALE GENOMIC DNA]</scope>
</reference>
<dbReference type="PANTHER" id="PTHR23097:SF181">
    <property type="entry name" value="CASPASE-8-LIKE"/>
    <property type="match status" value="1"/>
</dbReference>
<dbReference type="GeneTree" id="ENSGT00940000162635"/>
<keyword evidence="14" id="KW-1185">Reference proteome</keyword>
<proteinExistence type="predicted"/>
<keyword evidence="6 9" id="KW-1015">Disulfide bond</keyword>
<keyword evidence="10" id="KW-0812">Transmembrane</keyword>
<evidence type="ECO:0000259" key="12">
    <source>
        <dbReference type="PROSITE" id="PS50157"/>
    </source>
</evidence>
<keyword evidence="7" id="KW-0325">Glycoprotein</keyword>
<keyword evidence="4" id="KW-0732">Signal</keyword>
<dbReference type="OMA" id="CERCDPE"/>
<feature type="disulfide bond" evidence="9">
    <location>
        <begin position="75"/>
        <end position="90"/>
    </location>
</feature>
<dbReference type="SUPFAM" id="SSF57586">
    <property type="entry name" value="TNF receptor-like"/>
    <property type="match status" value="1"/>
</dbReference>
<dbReference type="InterPro" id="IPR001368">
    <property type="entry name" value="TNFR/NGFR_Cys_rich_reg"/>
</dbReference>
<evidence type="ECO:0000256" key="3">
    <source>
        <dbReference type="ARBA" id="ARBA00022703"/>
    </source>
</evidence>
<evidence type="ECO:0000256" key="10">
    <source>
        <dbReference type="SAM" id="Phobius"/>
    </source>
</evidence>
<evidence type="ECO:0000259" key="11">
    <source>
        <dbReference type="PROSITE" id="PS50050"/>
    </source>
</evidence>
<keyword evidence="8" id="KW-0862">Zinc</keyword>
<protein>
    <submittedName>
        <fullName evidence="13">Tumor necrosis factor receptor superfamily member 3-like</fullName>
    </submittedName>
</protein>
<dbReference type="InterPro" id="IPR013087">
    <property type="entry name" value="Znf_C2H2_type"/>
</dbReference>
<evidence type="ECO:0000256" key="2">
    <source>
        <dbReference type="ARBA" id="ARBA00022525"/>
    </source>
</evidence>
<evidence type="ECO:0000256" key="6">
    <source>
        <dbReference type="ARBA" id="ARBA00023157"/>
    </source>
</evidence>
<dbReference type="PANTHER" id="PTHR23097">
    <property type="entry name" value="TUMOR NECROSIS FACTOR RECEPTOR SUPERFAMILY MEMBER"/>
    <property type="match status" value="1"/>
</dbReference>
<reference evidence="13" key="5">
    <citation type="submission" date="2025-09" db="UniProtKB">
        <authorList>
            <consortium name="Ensembl"/>
        </authorList>
    </citation>
    <scope>IDENTIFICATION</scope>
</reference>
<feature type="disulfide bond" evidence="9">
    <location>
        <begin position="97"/>
        <end position="115"/>
    </location>
</feature>
<dbReference type="InParanoid" id="A0A4W3H4S4"/>
<dbReference type="GO" id="GO:0006915">
    <property type="term" value="P:apoptotic process"/>
    <property type="evidence" value="ECO:0007669"/>
    <property type="project" value="UniProtKB-KW"/>
</dbReference>
<dbReference type="Ensembl" id="ENSCMIT00000012093.1">
    <property type="protein sequence ID" value="ENSCMIP00000011808.1"/>
    <property type="gene ID" value="ENSCMIG00000006101.1"/>
</dbReference>
<keyword evidence="10" id="KW-1133">Transmembrane helix</keyword>
<comment type="caution">
    <text evidence="9">Lacks conserved residue(s) required for the propagation of feature annotation.</text>
</comment>
<feature type="transmembrane region" description="Helical" evidence="10">
    <location>
        <begin position="225"/>
        <end position="243"/>
    </location>
</feature>
<keyword evidence="2" id="KW-0964">Secreted</keyword>
<dbReference type="PROSITE" id="PS50157">
    <property type="entry name" value="ZINC_FINGER_C2H2_2"/>
    <property type="match status" value="1"/>
</dbReference>
<keyword evidence="8" id="KW-0479">Metal-binding</keyword>
<evidence type="ECO:0000313" key="13">
    <source>
        <dbReference type="Ensembl" id="ENSCMIP00000011808.1"/>
    </source>
</evidence>
<name>A0A4W3H4S4_CALMI</name>
<evidence type="ECO:0000256" key="1">
    <source>
        <dbReference type="ARBA" id="ARBA00004613"/>
    </source>
</evidence>
<evidence type="ECO:0000256" key="4">
    <source>
        <dbReference type="ARBA" id="ARBA00022729"/>
    </source>
</evidence>
<sequence length="271" mass="30874">MILSSALSLERKPMLTAFSILMILDHFGVMSGLQRSKHRYFKREVSSQIQCVMCLPGEYRAQPCSGGNQGKCERCDPETYTEMNNSLSECRKCYGPCEGNIVETVECTPKTNRKCECPPQYYCLTEDKTKCERCQKCQDKKKHFSEHQRIHYNEACQLCPSGTFQNITGIMQRCQPHTNCTNLGKILHIIGNSSADNHCISPSSSSTPTPSTNQYLPPSKSFSSFYIMWPLVFLFMLCIVILMKTKSCQIVRKKQGKEKSFAPVMSFDRIF</sequence>
<dbReference type="PROSITE" id="PS50050">
    <property type="entry name" value="TNFR_NGFR_2"/>
    <property type="match status" value="1"/>
</dbReference>
<reference evidence="14" key="2">
    <citation type="journal article" date="2007" name="PLoS Biol.">
        <title>Survey sequencing and comparative analysis of the elephant shark (Callorhinchus milii) genome.</title>
        <authorList>
            <person name="Venkatesh B."/>
            <person name="Kirkness E.F."/>
            <person name="Loh Y.H."/>
            <person name="Halpern A.L."/>
            <person name="Lee A.P."/>
            <person name="Johnson J."/>
            <person name="Dandona N."/>
            <person name="Viswanathan L.D."/>
            <person name="Tay A."/>
            <person name="Venter J.C."/>
            <person name="Strausberg R.L."/>
            <person name="Brenner S."/>
        </authorList>
    </citation>
    <scope>NUCLEOTIDE SEQUENCE [LARGE SCALE GENOMIC DNA]</scope>
</reference>
<dbReference type="InterPro" id="IPR052459">
    <property type="entry name" value="TNFRSF_decoy_receptor"/>
</dbReference>
<evidence type="ECO:0000256" key="8">
    <source>
        <dbReference type="PROSITE-ProRule" id="PRU00042"/>
    </source>
</evidence>
<organism evidence="13 14">
    <name type="scientific">Callorhinchus milii</name>
    <name type="common">Ghost shark</name>
    <dbReference type="NCBI Taxonomy" id="7868"/>
    <lineage>
        <taxon>Eukaryota</taxon>
        <taxon>Metazoa</taxon>
        <taxon>Chordata</taxon>
        <taxon>Craniata</taxon>
        <taxon>Vertebrata</taxon>
        <taxon>Chondrichthyes</taxon>
        <taxon>Holocephali</taxon>
        <taxon>Chimaeriformes</taxon>
        <taxon>Callorhinchidae</taxon>
        <taxon>Callorhinchus</taxon>
    </lineage>
</organism>
<reference evidence="14" key="3">
    <citation type="journal article" date="2014" name="Nature">
        <title>Elephant shark genome provides unique insights into gnathostome evolution.</title>
        <authorList>
            <consortium name="International Elephant Shark Genome Sequencing Consortium"/>
            <person name="Venkatesh B."/>
            <person name="Lee A.P."/>
            <person name="Ravi V."/>
            <person name="Maurya A.K."/>
            <person name="Lian M.M."/>
            <person name="Swann J.B."/>
            <person name="Ohta Y."/>
            <person name="Flajnik M.F."/>
            <person name="Sutoh Y."/>
            <person name="Kasahara M."/>
            <person name="Hoon S."/>
            <person name="Gangu V."/>
            <person name="Roy S.W."/>
            <person name="Irimia M."/>
            <person name="Korzh V."/>
            <person name="Kondrychyn I."/>
            <person name="Lim Z.W."/>
            <person name="Tay B.H."/>
            <person name="Tohari S."/>
            <person name="Kong K.W."/>
            <person name="Ho S."/>
            <person name="Lorente-Galdos B."/>
            <person name="Quilez J."/>
            <person name="Marques-Bonet T."/>
            <person name="Raney B.J."/>
            <person name="Ingham P.W."/>
            <person name="Tay A."/>
            <person name="Hillier L.W."/>
            <person name="Minx P."/>
            <person name="Boehm T."/>
            <person name="Wilson R.K."/>
            <person name="Brenner S."/>
            <person name="Warren W.C."/>
        </authorList>
    </citation>
    <scope>NUCLEOTIDE SEQUENCE [LARGE SCALE GENOMIC DNA]</scope>
</reference>
<dbReference type="SMART" id="SM00208">
    <property type="entry name" value="TNFR"/>
    <property type="match status" value="3"/>
</dbReference>
<keyword evidence="8" id="KW-0863">Zinc-finger</keyword>
<keyword evidence="5" id="KW-0677">Repeat</keyword>
<accession>A0A4W3H4S4</accession>
<keyword evidence="10" id="KW-0472">Membrane</keyword>
<dbReference type="GO" id="GO:0005576">
    <property type="term" value="C:extracellular region"/>
    <property type="evidence" value="ECO:0007669"/>
    <property type="project" value="UniProtKB-SubCell"/>
</dbReference>
<dbReference type="STRING" id="7868.ENSCMIP00000011808"/>
<dbReference type="Gene3D" id="2.10.50.10">
    <property type="entry name" value="Tumor Necrosis Factor Receptor, subunit A, domain 2"/>
    <property type="match status" value="2"/>
</dbReference>
<feature type="domain" description="C2H2-type" evidence="12">
    <location>
        <begin position="129"/>
        <end position="156"/>
    </location>
</feature>
<dbReference type="Pfam" id="PF00020">
    <property type="entry name" value="TNFR_c6"/>
    <property type="match status" value="1"/>
</dbReference>
<dbReference type="GO" id="GO:0008270">
    <property type="term" value="F:zinc ion binding"/>
    <property type="evidence" value="ECO:0007669"/>
    <property type="project" value="UniProtKB-KW"/>
</dbReference>
<dbReference type="Proteomes" id="UP000314986">
    <property type="component" value="Unassembled WGS sequence"/>
</dbReference>
<feature type="repeat" description="TNFR-Cys" evidence="9">
    <location>
        <begin position="74"/>
        <end position="115"/>
    </location>
</feature>
<feature type="domain" description="TNFR-Cys" evidence="11">
    <location>
        <begin position="74"/>
        <end position="115"/>
    </location>
</feature>
<reference evidence="13" key="4">
    <citation type="submission" date="2025-08" db="UniProtKB">
        <authorList>
            <consortium name="Ensembl"/>
        </authorList>
    </citation>
    <scope>IDENTIFICATION</scope>
</reference>
<gene>
    <name evidence="13" type="primary">LOC103184240</name>
</gene>
<evidence type="ECO:0000256" key="9">
    <source>
        <dbReference type="PROSITE-ProRule" id="PRU00206"/>
    </source>
</evidence>
<evidence type="ECO:0000256" key="7">
    <source>
        <dbReference type="ARBA" id="ARBA00023180"/>
    </source>
</evidence>
<evidence type="ECO:0000256" key="5">
    <source>
        <dbReference type="ARBA" id="ARBA00022737"/>
    </source>
</evidence>